<evidence type="ECO:0000313" key="3">
    <source>
        <dbReference type="EMBL" id="QGN17721.1"/>
    </source>
</evidence>
<dbReference type="Proteomes" id="UP000422736">
    <property type="component" value="Chromosome 8"/>
</dbReference>
<reference evidence="3 4" key="1">
    <citation type="submission" date="2016-03" db="EMBL/GenBank/DDBJ databases">
        <title>How can Kluyveromyces marxianus grow so fast - potential evolutionary course in Saccharomyces Complex revealed by comparative genomics.</title>
        <authorList>
            <person name="Mo W."/>
            <person name="Lu W."/>
            <person name="Yang X."/>
            <person name="Qi J."/>
            <person name="Lv H."/>
        </authorList>
    </citation>
    <scope>NUCLEOTIDE SEQUENCE [LARGE SCALE GENOMIC DNA]</scope>
    <source>
        <strain evidence="3 4">FIM1</strain>
    </source>
</reference>
<proteinExistence type="inferred from homology"/>
<dbReference type="Gene3D" id="2.60.40.790">
    <property type="match status" value="1"/>
</dbReference>
<dbReference type="EMBL" id="CP015060">
    <property type="protein sequence ID" value="QGN17721.1"/>
    <property type="molecule type" value="Genomic_DNA"/>
</dbReference>
<gene>
    <name evidence="3" type="primary">SHQ1</name>
    <name evidence="3" type="ORF">FIM1_4928</name>
</gene>
<evidence type="ECO:0000313" key="4">
    <source>
        <dbReference type="Proteomes" id="UP000422736"/>
    </source>
</evidence>
<dbReference type="InterPro" id="IPR007009">
    <property type="entry name" value="Shq1_C"/>
</dbReference>
<organism evidence="3 4">
    <name type="scientific">Kluyveromyces marxianus</name>
    <name type="common">Yeast</name>
    <name type="synonym">Candida kefyr</name>
    <dbReference type="NCBI Taxonomy" id="4911"/>
    <lineage>
        <taxon>Eukaryota</taxon>
        <taxon>Fungi</taxon>
        <taxon>Dikarya</taxon>
        <taxon>Ascomycota</taxon>
        <taxon>Saccharomycotina</taxon>
        <taxon>Saccharomycetes</taxon>
        <taxon>Saccharomycetales</taxon>
        <taxon>Saccharomycetaceae</taxon>
        <taxon>Kluyveromyces</taxon>
    </lineage>
</organism>
<dbReference type="Pfam" id="PF04925">
    <property type="entry name" value="SHQ1"/>
    <property type="match status" value="1"/>
</dbReference>
<feature type="domain" description="CS" evidence="2">
    <location>
        <begin position="1"/>
        <end position="92"/>
    </location>
</feature>
<keyword evidence="4" id="KW-1185">Reference proteome</keyword>
<evidence type="ECO:0000259" key="2">
    <source>
        <dbReference type="PROSITE" id="PS51203"/>
    </source>
</evidence>
<comment type="similarity">
    <text evidence="1">Belongs to the SHQ1 family.</text>
</comment>
<dbReference type="InterPro" id="IPR039742">
    <property type="entry name" value="Shq1"/>
</dbReference>
<sequence>MITPRFTITQDEEYINVQIKVSSIRFNASTMELVIDGCMFIFHLSPYYLRLRFSDELVEDETLNKVEYDSKHESINCKILKAVKGTEFKDLDLPVKLLAAKNEQPKPTGGPLIQELDAKEETIADIREEGQQFDWEIKQEITSDDTPITKYGFNNSYSGYMNVSISNGNDINELDDPEHTNAEDRVKERLKKENLKFDPEYFAAEYMTSKYGDEEELQINGIKQLLNYTPPLCQSYRTWHSQLDPEQKEMNVSFPVEFTEKEQNQMHEHLPRKTYLVNDIKTQYLTILSILYSYTFEQIENEGNHTTESHWTIGKLTPQIAMLDQQILLSESMSEFSQIKAIIVTAIRRTLSYPLHRNYDLCIKAWNDTLDLLLGGKRLVIKALLDVHELYRYHDVYYVYNKILLDDLCAWFISQGNDNVIKSLALQAKKELSNVDKSSIEFECVSGINEETGEVEWETLTVAEIEQLVEQEK</sequence>
<protein>
    <submittedName>
        <fullName evidence="3">Protein SHQ1</fullName>
    </submittedName>
</protein>
<dbReference type="PROSITE" id="PS51203">
    <property type="entry name" value="CS"/>
    <property type="match status" value="1"/>
</dbReference>
<dbReference type="InterPro" id="IPR007052">
    <property type="entry name" value="CS_dom"/>
</dbReference>
<dbReference type="InterPro" id="IPR048696">
    <property type="entry name" value="SHQ1-like_CS"/>
</dbReference>
<name>A0ABX6F0Z2_KLUMA</name>
<accession>A0ABX6F0Z2</accession>
<dbReference type="PANTHER" id="PTHR12967:SF0">
    <property type="entry name" value="PROTEIN SHQ1 HOMOLOG"/>
    <property type="match status" value="1"/>
</dbReference>
<dbReference type="PANTHER" id="PTHR12967">
    <property type="entry name" value="PROTEIN SHQ1 HOMOLOG"/>
    <property type="match status" value="1"/>
</dbReference>
<evidence type="ECO:0000256" key="1">
    <source>
        <dbReference type="ARBA" id="ARBA00005607"/>
    </source>
</evidence>
<dbReference type="Pfam" id="PF21413">
    <property type="entry name" value="SHQ1-like_CS"/>
    <property type="match status" value="1"/>
</dbReference>
<dbReference type="InterPro" id="IPR008978">
    <property type="entry name" value="HSP20-like_chaperone"/>
</dbReference>